<protein>
    <recommendedName>
        <fullName evidence="3">Exonuclease</fullName>
    </recommendedName>
</protein>
<dbReference type="Proteomes" id="UP000183104">
    <property type="component" value="Unassembled WGS sequence"/>
</dbReference>
<dbReference type="SUPFAM" id="SSF53098">
    <property type="entry name" value="Ribonuclease H-like"/>
    <property type="match status" value="1"/>
</dbReference>
<organism evidence="1 2">
    <name type="scientific">Thiohalorhabdus denitrificans</name>
    <dbReference type="NCBI Taxonomy" id="381306"/>
    <lineage>
        <taxon>Bacteria</taxon>
        <taxon>Pseudomonadati</taxon>
        <taxon>Pseudomonadota</taxon>
        <taxon>Gammaproteobacteria</taxon>
        <taxon>Thiohalorhabdales</taxon>
        <taxon>Thiohalorhabdaceae</taxon>
        <taxon>Thiohalorhabdus</taxon>
    </lineage>
</organism>
<reference evidence="2" key="1">
    <citation type="submission" date="2016-10" db="EMBL/GenBank/DDBJ databases">
        <authorList>
            <person name="Varghese N."/>
        </authorList>
    </citation>
    <scope>NUCLEOTIDE SEQUENCE [LARGE SCALE GENOMIC DNA]</scope>
    <source>
        <strain evidence="2">HL 19</strain>
    </source>
</reference>
<accession>A0A1G5D463</accession>
<name>A0A1G5D463_9GAMM</name>
<proteinExistence type="predicted"/>
<sequence length="169" mass="19261">MPFFLDCEAASLDETYSYPIEVAWGCPDTGIIRSYLIDPTGVETWTDWDPAAQAVHGLSRGYLREHGLPPRQVAKEVLRQLSGEVAMATAWDDKGWVDELTLRTRGVIASIQWRNAQAHFLELARKDQDWAEEAQRLAWERLEAQGVHPHRAANDVRHLMETRKILLEG</sequence>
<evidence type="ECO:0000313" key="1">
    <source>
        <dbReference type="EMBL" id="SCY09240.1"/>
    </source>
</evidence>
<evidence type="ECO:0000313" key="2">
    <source>
        <dbReference type="Proteomes" id="UP000183104"/>
    </source>
</evidence>
<dbReference type="AlphaFoldDB" id="A0A1G5D463"/>
<keyword evidence="2" id="KW-1185">Reference proteome</keyword>
<dbReference type="EMBL" id="FMUN01000003">
    <property type="protein sequence ID" value="SCY09240.1"/>
    <property type="molecule type" value="Genomic_DNA"/>
</dbReference>
<dbReference type="InterPro" id="IPR036397">
    <property type="entry name" value="RNaseH_sf"/>
</dbReference>
<gene>
    <name evidence="1" type="ORF">SAMN05661077_1165</name>
</gene>
<evidence type="ECO:0008006" key="3">
    <source>
        <dbReference type="Google" id="ProtNLM"/>
    </source>
</evidence>
<dbReference type="OrthoDB" id="5705783at2"/>
<dbReference type="Gene3D" id="3.30.420.10">
    <property type="entry name" value="Ribonuclease H-like superfamily/Ribonuclease H"/>
    <property type="match status" value="1"/>
</dbReference>
<dbReference type="RefSeq" id="WP_054965914.1">
    <property type="nucleotide sequence ID" value="NZ_FMUN01000003.1"/>
</dbReference>
<dbReference type="InterPro" id="IPR012337">
    <property type="entry name" value="RNaseH-like_sf"/>
</dbReference>
<dbReference type="GO" id="GO:0003676">
    <property type="term" value="F:nucleic acid binding"/>
    <property type="evidence" value="ECO:0007669"/>
    <property type="project" value="InterPro"/>
</dbReference>